<dbReference type="EMBL" id="MT993626">
    <property type="protein sequence ID" value="QOV05535.1"/>
    <property type="molecule type" value="Genomic_DNA"/>
</dbReference>
<sequence>MTSKDLGHGEWRGYRFGLLFNLPSLWVGVHFSQYNRRYCINIVPTITVWIALPGGKVPEVS</sequence>
<evidence type="ECO:0000313" key="1">
    <source>
        <dbReference type="EMBL" id="QOV05535.1"/>
    </source>
</evidence>
<accession>A0A7M2QMC4</accession>
<name>A0A7M2QMC4_9ZZZZ</name>
<dbReference type="AlphaFoldDB" id="A0A7M2QMC4"/>
<proteinExistence type="predicted"/>
<reference evidence="1" key="1">
    <citation type="submission" date="2020-09" db="EMBL/GenBank/DDBJ databases">
        <authorList>
            <person name="Eze J.U."/>
            <person name="Rahube T.O."/>
        </authorList>
    </citation>
    <scope>NUCLEOTIDE SEQUENCE</scope>
</reference>
<protein>
    <submittedName>
        <fullName evidence="1">Uncharacterized protein</fullName>
    </submittedName>
</protein>
<organism evidence="1">
    <name type="scientific">feces metagenome</name>
    <dbReference type="NCBI Taxonomy" id="1861841"/>
    <lineage>
        <taxon>unclassified sequences</taxon>
        <taxon>metagenomes</taxon>
        <taxon>organismal metagenomes</taxon>
    </lineage>
</organism>